<name>A0ABV8JU10_9FLAO</name>
<feature type="transmembrane region" description="Helical" evidence="1">
    <location>
        <begin position="20"/>
        <end position="38"/>
    </location>
</feature>
<evidence type="ECO:0000313" key="3">
    <source>
        <dbReference type="Proteomes" id="UP001595814"/>
    </source>
</evidence>
<protein>
    <submittedName>
        <fullName evidence="2">Uncharacterized protein</fullName>
    </submittedName>
</protein>
<keyword evidence="1" id="KW-1133">Transmembrane helix</keyword>
<accession>A0ABV8JU10</accession>
<keyword evidence="3" id="KW-1185">Reference proteome</keyword>
<reference evidence="3" key="1">
    <citation type="journal article" date="2019" name="Int. J. Syst. Evol. Microbiol.">
        <title>The Global Catalogue of Microorganisms (GCM) 10K type strain sequencing project: providing services to taxonomists for standard genome sequencing and annotation.</title>
        <authorList>
            <consortium name="The Broad Institute Genomics Platform"/>
            <consortium name="The Broad Institute Genome Sequencing Center for Infectious Disease"/>
            <person name="Wu L."/>
            <person name="Ma J."/>
        </authorList>
    </citation>
    <scope>NUCLEOTIDE SEQUENCE [LARGE SCALE GENOMIC DNA]</scope>
    <source>
        <strain evidence="3">CECT 7477</strain>
    </source>
</reference>
<evidence type="ECO:0000256" key="1">
    <source>
        <dbReference type="SAM" id="Phobius"/>
    </source>
</evidence>
<dbReference type="RefSeq" id="WP_192463187.1">
    <property type="nucleotide sequence ID" value="NZ_JACYFJ010000006.1"/>
</dbReference>
<dbReference type="Proteomes" id="UP001595814">
    <property type="component" value="Unassembled WGS sequence"/>
</dbReference>
<comment type="caution">
    <text evidence="2">The sequence shown here is derived from an EMBL/GenBank/DDBJ whole genome shotgun (WGS) entry which is preliminary data.</text>
</comment>
<keyword evidence="1" id="KW-0472">Membrane</keyword>
<organism evidence="2 3">
    <name type="scientific">Euzebyella saccharophila</name>
    <dbReference type="NCBI Taxonomy" id="679664"/>
    <lineage>
        <taxon>Bacteria</taxon>
        <taxon>Pseudomonadati</taxon>
        <taxon>Bacteroidota</taxon>
        <taxon>Flavobacteriia</taxon>
        <taxon>Flavobacteriales</taxon>
        <taxon>Flavobacteriaceae</taxon>
        <taxon>Euzebyella</taxon>
    </lineage>
</organism>
<gene>
    <name evidence="2" type="ORF">ACFOUT_17610</name>
</gene>
<dbReference type="EMBL" id="JBHSAW010000024">
    <property type="protein sequence ID" value="MFC4097707.1"/>
    <property type="molecule type" value="Genomic_DNA"/>
</dbReference>
<sequence>MGTKNVTYLQHLKRNGAHYSAQFFLGVIVLLMFAKPLLPVVDYFQNYDYIVKVLCENKEKPMLECNGKCYLSKLLAEEADDESNPFSEKLSKYEIPLLLHESESLEIEFELSEKRIFENLVMNGGILYSLDFTRPPEITSV</sequence>
<proteinExistence type="predicted"/>
<keyword evidence="1" id="KW-0812">Transmembrane</keyword>
<evidence type="ECO:0000313" key="2">
    <source>
        <dbReference type="EMBL" id="MFC4097707.1"/>
    </source>
</evidence>